<dbReference type="EMBL" id="VSRR010099187">
    <property type="protein sequence ID" value="MPC94584.1"/>
    <property type="molecule type" value="Genomic_DNA"/>
</dbReference>
<name>A0A5B7JQH5_PORTR</name>
<proteinExistence type="predicted"/>
<gene>
    <name evidence="1" type="ORF">E2C01_089758</name>
</gene>
<evidence type="ECO:0000313" key="1">
    <source>
        <dbReference type="EMBL" id="MPC94584.1"/>
    </source>
</evidence>
<sequence length="107" mass="11795">MEGRNPPVAVGAADVAGSDQVKYEDLSGRGGFIVAIPCQTEGRWLHGGVYTGRKEQSRARFLCYLWQGCGKGRSMGRVEDRSRGNTSALVFQKPSLVSHPFLLRQKR</sequence>
<dbReference type="AlphaFoldDB" id="A0A5B7JQH5"/>
<keyword evidence="2" id="KW-1185">Reference proteome</keyword>
<reference evidence="1 2" key="1">
    <citation type="submission" date="2019-05" db="EMBL/GenBank/DDBJ databases">
        <title>Another draft genome of Portunus trituberculatus and its Hox gene families provides insights of decapod evolution.</title>
        <authorList>
            <person name="Jeong J.-H."/>
            <person name="Song I."/>
            <person name="Kim S."/>
            <person name="Choi T."/>
            <person name="Kim D."/>
            <person name="Ryu S."/>
            <person name="Kim W."/>
        </authorList>
    </citation>
    <scope>NUCLEOTIDE SEQUENCE [LARGE SCALE GENOMIC DNA]</scope>
    <source>
        <tissue evidence="1">Muscle</tissue>
    </source>
</reference>
<comment type="caution">
    <text evidence="1">The sequence shown here is derived from an EMBL/GenBank/DDBJ whole genome shotgun (WGS) entry which is preliminary data.</text>
</comment>
<dbReference type="Proteomes" id="UP000324222">
    <property type="component" value="Unassembled WGS sequence"/>
</dbReference>
<accession>A0A5B7JQH5</accession>
<organism evidence="1 2">
    <name type="scientific">Portunus trituberculatus</name>
    <name type="common">Swimming crab</name>
    <name type="synonym">Neptunus trituberculatus</name>
    <dbReference type="NCBI Taxonomy" id="210409"/>
    <lineage>
        <taxon>Eukaryota</taxon>
        <taxon>Metazoa</taxon>
        <taxon>Ecdysozoa</taxon>
        <taxon>Arthropoda</taxon>
        <taxon>Crustacea</taxon>
        <taxon>Multicrustacea</taxon>
        <taxon>Malacostraca</taxon>
        <taxon>Eumalacostraca</taxon>
        <taxon>Eucarida</taxon>
        <taxon>Decapoda</taxon>
        <taxon>Pleocyemata</taxon>
        <taxon>Brachyura</taxon>
        <taxon>Eubrachyura</taxon>
        <taxon>Portunoidea</taxon>
        <taxon>Portunidae</taxon>
        <taxon>Portuninae</taxon>
        <taxon>Portunus</taxon>
    </lineage>
</organism>
<protein>
    <submittedName>
        <fullName evidence="1">Uncharacterized protein</fullName>
    </submittedName>
</protein>
<evidence type="ECO:0000313" key="2">
    <source>
        <dbReference type="Proteomes" id="UP000324222"/>
    </source>
</evidence>